<keyword evidence="3" id="KW-1185">Reference proteome</keyword>
<dbReference type="OrthoDB" id="5443342at2"/>
<feature type="transmembrane region" description="Helical" evidence="1">
    <location>
        <begin position="13"/>
        <end position="31"/>
    </location>
</feature>
<dbReference type="AlphaFoldDB" id="U2YJY9"/>
<evidence type="ECO:0000313" key="2">
    <source>
        <dbReference type="EMBL" id="GAD48795.1"/>
    </source>
</evidence>
<feature type="transmembrane region" description="Helical" evidence="1">
    <location>
        <begin position="172"/>
        <end position="197"/>
    </location>
</feature>
<feature type="transmembrane region" description="Helical" evidence="1">
    <location>
        <begin position="361"/>
        <end position="382"/>
    </location>
</feature>
<evidence type="ECO:0008006" key="4">
    <source>
        <dbReference type="Google" id="ProtNLM"/>
    </source>
</evidence>
<dbReference type="eggNOG" id="ENOG502Z8V5">
    <property type="taxonomic scope" value="Bacteria"/>
</dbReference>
<keyword evidence="1" id="KW-1133">Transmembrane helix</keyword>
<evidence type="ECO:0000256" key="1">
    <source>
        <dbReference type="SAM" id="Phobius"/>
    </source>
</evidence>
<dbReference type="KEGG" id="ntd:EGO55_09250"/>
<feature type="transmembrane region" description="Helical" evidence="1">
    <location>
        <begin position="295"/>
        <end position="315"/>
    </location>
</feature>
<dbReference type="RefSeq" id="WP_021689702.1">
    <property type="nucleotide sequence ID" value="NZ_BASZ01000004.1"/>
</dbReference>
<feature type="transmembrane region" description="Helical" evidence="1">
    <location>
        <begin position="209"/>
        <end position="232"/>
    </location>
</feature>
<organism evidence="2 3">
    <name type="scientific">Caenibius tardaugens NBRC 16725</name>
    <dbReference type="NCBI Taxonomy" id="1219035"/>
    <lineage>
        <taxon>Bacteria</taxon>
        <taxon>Pseudomonadati</taxon>
        <taxon>Pseudomonadota</taxon>
        <taxon>Alphaproteobacteria</taxon>
        <taxon>Sphingomonadales</taxon>
        <taxon>Erythrobacteraceae</taxon>
        <taxon>Caenibius</taxon>
    </lineage>
</organism>
<dbReference type="Proteomes" id="UP000016568">
    <property type="component" value="Unassembled WGS sequence"/>
</dbReference>
<comment type="caution">
    <text evidence="2">The sequence shown here is derived from an EMBL/GenBank/DDBJ whole genome shotgun (WGS) entry which is preliminary data.</text>
</comment>
<name>U2YJY9_9SPHN</name>
<protein>
    <recommendedName>
        <fullName evidence="4">Glycosyltransferase RgtA/B/C/D-like domain-containing protein</fullName>
    </recommendedName>
</protein>
<evidence type="ECO:0000313" key="3">
    <source>
        <dbReference type="Proteomes" id="UP000016568"/>
    </source>
</evidence>
<feature type="transmembrane region" description="Helical" evidence="1">
    <location>
        <begin position="113"/>
        <end position="137"/>
    </location>
</feature>
<sequence>MITAPPAMPRARLWQWLYIALVMVLAANFLWRFGFLLPDARDWIDDDARQFLTWSARIASPAALKGDLLADYWQSVTPLPFQWLLRGFALVGIGPVMAVKLLPLILLPFTALMAWKLAMALTRHPMVAFLAAGLVLLTVMRADNLMTGTPRVFSAPLVLLFLYGLVRGRALLMLAGVAVLGAVYPAPAVSAFGMLGLSKLRAPPRLFDWSWRTLALLGACVVALAAVALPFAGQAGAFGPAISLADAMTMPSMIMPDGRSTIVDATGQIGWLCSQRIGFAPLILPCAGPADPRTWLLYALVLGPAVAMGVLWWRGPRVRSATRWNPTPLYALALGSALVCYVIAAMVAFELHVPSRYSQRLLEVTVPLALGHVVGMACLLATGKRSRRIATAAMAVLTIALFVGFAAIKVVKPARPTDPAAVAFVRHLPANVVIAGLSDDLESWPALTGRAVIATPEHAIPYQKGYFTQVEARLGDTVTALASAQPAVLAAFVKRRGVTHIVVERRFLESGVMAPDYGAVVPDAVKAAEAARAREPSLVQRHARACAVYAGPALVIADPVCLVAKAP</sequence>
<accession>U2YJY9</accession>
<feature type="transmembrane region" description="Helical" evidence="1">
    <location>
        <begin position="389"/>
        <end position="408"/>
    </location>
</feature>
<dbReference type="EMBL" id="BASZ01000004">
    <property type="protein sequence ID" value="GAD48795.1"/>
    <property type="molecule type" value="Genomic_DNA"/>
</dbReference>
<feature type="transmembrane region" description="Helical" evidence="1">
    <location>
        <begin position="327"/>
        <end position="349"/>
    </location>
</feature>
<gene>
    <name evidence="2" type="ORF">NT2_04_02070</name>
</gene>
<feature type="transmembrane region" description="Helical" evidence="1">
    <location>
        <begin position="83"/>
        <end position="107"/>
    </location>
</feature>
<keyword evidence="1" id="KW-0812">Transmembrane</keyword>
<reference evidence="2 3" key="1">
    <citation type="submission" date="2013-09" db="EMBL/GenBank/DDBJ databases">
        <title>Whole genome shotgun sequence of Novosphingobium tardaugens NBRC 16725.</title>
        <authorList>
            <person name="Isaki S."/>
            <person name="Hosoyama A."/>
            <person name="Tsuchikane K."/>
            <person name="Katsumata H."/>
            <person name="Ando Y."/>
            <person name="Yamazaki S."/>
            <person name="Fujita N."/>
        </authorList>
    </citation>
    <scope>NUCLEOTIDE SEQUENCE [LARGE SCALE GENOMIC DNA]</scope>
    <source>
        <strain evidence="2 3">NBRC 16725</strain>
    </source>
</reference>
<proteinExistence type="predicted"/>
<keyword evidence="1" id="KW-0472">Membrane</keyword>